<evidence type="ECO:0000313" key="4">
    <source>
        <dbReference type="Proteomes" id="UP000184050"/>
    </source>
</evidence>
<dbReference type="AlphaFoldDB" id="A0A1M6ERM8"/>
<keyword evidence="2" id="KW-0732">Signal</keyword>
<dbReference type="SUPFAM" id="SSF51126">
    <property type="entry name" value="Pectin lyase-like"/>
    <property type="match status" value="1"/>
</dbReference>
<sequence>MKKLFTFLAATFVITTLHAKIVYLNNNLESPIISENVFINWSDAYAAVSDGDTIYVTGSNINYGDVTIDKPLTLIGPGYYLDQKMETQINKRPANFGGIILASGSNNSKIVGIVCPSGGSYEGIFLDDGIDNITIESCFIPRIDIEDDDGTVYNNIQIKKCYIWRAGLQSGTGSYDNGICTNLVFSNNLVVGTMRVPGGSDGVIIHNLFMDNNLYFGSDSNLEISNNIYLNEDEDDFTIQPLPDVSVHHNVSLTGAFGNENDNFSAPQSTLFISGSDVPDTDAQYQLSENSPAKGAGTDGTDIGPFGGPDPYRLSGLPNLPNIYELSTGGFVSGDEMSVQIKIKQ</sequence>
<reference evidence="3 4" key="1">
    <citation type="submission" date="2016-11" db="EMBL/GenBank/DDBJ databases">
        <authorList>
            <person name="Jaros S."/>
            <person name="Januszkiewicz K."/>
            <person name="Wedrychowicz H."/>
        </authorList>
    </citation>
    <scope>NUCLEOTIDE SEQUENCE [LARGE SCALE GENOMIC DNA]</scope>
    <source>
        <strain evidence="3 4">DSM 27063</strain>
    </source>
</reference>
<dbReference type="STRING" id="1168035.SAMN05444280_10796"/>
<feature type="region of interest" description="Disordered" evidence="1">
    <location>
        <begin position="288"/>
        <end position="314"/>
    </location>
</feature>
<organism evidence="3 4">
    <name type="scientific">Tangfeifania diversioriginum</name>
    <dbReference type="NCBI Taxonomy" id="1168035"/>
    <lineage>
        <taxon>Bacteria</taxon>
        <taxon>Pseudomonadati</taxon>
        <taxon>Bacteroidota</taxon>
        <taxon>Bacteroidia</taxon>
        <taxon>Marinilabiliales</taxon>
        <taxon>Prolixibacteraceae</taxon>
        <taxon>Tangfeifania</taxon>
    </lineage>
</organism>
<feature type="signal peptide" evidence="2">
    <location>
        <begin position="1"/>
        <end position="19"/>
    </location>
</feature>
<keyword evidence="4" id="KW-1185">Reference proteome</keyword>
<gene>
    <name evidence="3" type="ORF">SAMN05444280_10796</name>
</gene>
<dbReference type="EMBL" id="FQZE01000007">
    <property type="protein sequence ID" value="SHI88157.1"/>
    <property type="molecule type" value="Genomic_DNA"/>
</dbReference>
<name>A0A1M6ERM8_9BACT</name>
<dbReference type="InterPro" id="IPR011050">
    <property type="entry name" value="Pectin_lyase_fold/virulence"/>
</dbReference>
<dbReference type="OrthoDB" id="1085134at2"/>
<evidence type="ECO:0008006" key="5">
    <source>
        <dbReference type="Google" id="ProtNLM"/>
    </source>
</evidence>
<evidence type="ECO:0000256" key="2">
    <source>
        <dbReference type="SAM" id="SignalP"/>
    </source>
</evidence>
<protein>
    <recommendedName>
        <fullName evidence="5">Right handed beta helix region</fullName>
    </recommendedName>
</protein>
<accession>A0A1M6ERM8</accession>
<feature type="chain" id="PRO_5012409640" description="Right handed beta helix region" evidence="2">
    <location>
        <begin position="20"/>
        <end position="345"/>
    </location>
</feature>
<dbReference type="RefSeq" id="WP_073167374.1">
    <property type="nucleotide sequence ID" value="NZ_FQZE01000007.1"/>
</dbReference>
<dbReference type="Proteomes" id="UP000184050">
    <property type="component" value="Unassembled WGS sequence"/>
</dbReference>
<evidence type="ECO:0000313" key="3">
    <source>
        <dbReference type="EMBL" id="SHI88157.1"/>
    </source>
</evidence>
<proteinExistence type="predicted"/>
<evidence type="ECO:0000256" key="1">
    <source>
        <dbReference type="SAM" id="MobiDB-lite"/>
    </source>
</evidence>